<keyword evidence="1" id="KW-1133">Transmembrane helix</keyword>
<gene>
    <name evidence="2" type="ORF">Dsin_017304</name>
</gene>
<dbReference type="AlphaFoldDB" id="A0AAE0AFH2"/>
<keyword evidence="3" id="KW-1185">Reference proteome</keyword>
<name>A0AAE0AFH2_9ROSI</name>
<sequence>MENRKEYFSRIFEGVKTTIRDQETRLQNLQSISFQLANYYFVFQGIIFTAICNGTTSLKCQDRWFLFTISLLAALLNLVALATIGLKYINTMDEQDRNWIEAHEIETILLEGDKHASGIPYKDPCKRIKWYIVYICCMLCFSAFAVVTLYGSWNFLCRHDEFKKTQSYQKESYNHECIKFCNGGRENETLLKPQQKV</sequence>
<accession>A0AAE0AFH2</accession>
<keyword evidence="1" id="KW-0812">Transmembrane</keyword>
<feature type="transmembrane region" description="Helical" evidence="1">
    <location>
        <begin position="39"/>
        <end position="58"/>
    </location>
</feature>
<dbReference type="Proteomes" id="UP001281410">
    <property type="component" value="Unassembled WGS sequence"/>
</dbReference>
<evidence type="ECO:0000256" key="1">
    <source>
        <dbReference type="SAM" id="Phobius"/>
    </source>
</evidence>
<evidence type="ECO:0000313" key="3">
    <source>
        <dbReference type="Proteomes" id="UP001281410"/>
    </source>
</evidence>
<dbReference type="EMBL" id="JANJYJ010000005">
    <property type="protein sequence ID" value="KAK3212598.1"/>
    <property type="molecule type" value="Genomic_DNA"/>
</dbReference>
<reference evidence="2" key="1">
    <citation type="journal article" date="2023" name="Plant J.">
        <title>Genome sequences and population genomics provide insights into the demographic history, inbreeding, and mutation load of two 'living fossil' tree species of Dipteronia.</title>
        <authorList>
            <person name="Feng Y."/>
            <person name="Comes H.P."/>
            <person name="Chen J."/>
            <person name="Zhu S."/>
            <person name="Lu R."/>
            <person name="Zhang X."/>
            <person name="Li P."/>
            <person name="Qiu J."/>
            <person name="Olsen K.M."/>
            <person name="Qiu Y."/>
        </authorList>
    </citation>
    <scope>NUCLEOTIDE SEQUENCE</scope>
    <source>
        <strain evidence="2">NBL</strain>
    </source>
</reference>
<feature type="transmembrane region" description="Helical" evidence="1">
    <location>
        <begin position="131"/>
        <end position="153"/>
    </location>
</feature>
<feature type="transmembrane region" description="Helical" evidence="1">
    <location>
        <begin position="64"/>
        <end position="89"/>
    </location>
</feature>
<dbReference type="PANTHER" id="PTHR33287">
    <property type="entry name" value="OS03G0453550 PROTEIN"/>
    <property type="match status" value="1"/>
</dbReference>
<proteinExistence type="predicted"/>
<protein>
    <submittedName>
        <fullName evidence="2">Uncharacterized protein</fullName>
    </submittedName>
</protein>
<dbReference type="PANTHER" id="PTHR33287:SF2">
    <property type="entry name" value="TRANSMEMBRANE PROTEIN"/>
    <property type="match status" value="1"/>
</dbReference>
<evidence type="ECO:0000313" key="2">
    <source>
        <dbReference type="EMBL" id="KAK3212598.1"/>
    </source>
</evidence>
<comment type="caution">
    <text evidence="2">The sequence shown here is derived from an EMBL/GenBank/DDBJ whole genome shotgun (WGS) entry which is preliminary data.</text>
</comment>
<organism evidence="2 3">
    <name type="scientific">Dipteronia sinensis</name>
    <dbReference type="NCBI Taxonomy" id="43782"/>
    <lineage>
        <taxon>Eukaryota</taxon>
        <taxon>Viridiplantae</taxon>
        <taxon>Streptophyta</taxon>
        <taxon>Embryophyta</taxon>
        <taxon>Tracheophyta</taxon>
        <taxon>Spermatophyta</taxon>
        <taxon>Magnoliopsida</taxon>
        <taxon>eudicotyledons</taxon>
        <taxon>Gunneridae</taxon>
        <taxon>Pentapetalae</taxon>
        <taxon>rosids</taxon>
        <taxon>malvids</taxon>
        <taxon>Sapindales</taxon>
        <taxon>Sapindaceae</taxon>
        <taxon>Hippocastanoideae</taxon>
        <taxon>Acereae</taxon>
        <taxon>Dipteronia</taxon>
    </lineage>
</organism>
<keyword evidence="1" id="KW-0472">Membrane</keyword>